<dbReference type="PANTHER" id="PTHR43715">
    <property type="entry name" value="GDP-MANNOSE 4,6-DEHYDRATASE"/>
    <property type="match status" value="1"/>
</dbReference>
<feature type="domain" description="NAD(P)-binding" evidence="5">
    <location>
        <begin position="11"/>
        <end position="312"/>
    </location>
</feature>
<dbReference type="EMBL" id="BAAAKW010000068">
    <property type="protein sequence ID" value="GAA1226881.1"/>
    <property type="molecule type" value="Genomic_DNA"/>
</dbReference>
<evidence type="ECO:0000313" key="7">
    <source>
        <dbReference type="Proteomes" id="UP001500943"/>
    </source>
</evidence>
<evidence type="ECO:0000256" key="2">
    <source>
        <dbReference type="ARBA" id="ARBA00009263"/>
    </source>
</evidence>
<dbReference type="InterPro" id="IPR036291">
    <property type="entry name" value="NAD(P)-bd_dom_sf"/>
</dbReference>
<evidence type="ECO:0000256" key="3">
    <source>
        <dbReference type="ARBA" id="ARBA00011989"/>
    </source>
</evidence>
<dbReference type="CDD" id="cd05260">
    <property type="entry name" value="GDP_MD_SDR_e"/>
    <property type="match status" value="1"/>
</dbReference>
<dbReference type="InterPro" id="IPR016040">
    <property type="entry name" value="NAD(P)-bd_dom"/>
</dbReference>
<evidence type="ECO:0000256" key="4">
    <source>
        <dbReference type="ARBA" id="ARBA00023239"/>
    </source>
</evidence>
<evidence type="ECO:0000256" key="1">
    <source>
        <dbReference type="ARBA" id="ARBA00001937"/>
    </source>
</evidence>
<organism evidence="6 7">
    <name type="scientific">Rhodoglobus aureus</name>
    <dbReference type="NCBI Taxonomy" id="191497"/>
    <lineage>
        <taxon>Bacteria</taxon>
        <taxon>Bacillati</taxon>
        <taxon>Actinomycetota</taxon>
        <taxon>Actinomycetes</taxon>
        <taxon>Micrococcales</taxon>
        <taxon>Microbacteriaceae</taxon>
        <taxon>Rhodoglobus</taxon>
    </lineage>
</organism>
<keyword evidence="7" id="KW-1185">Reference proteome</keyword>
<dbReference type="Pfam" id="PF16363">
    <property type="entry name" value="GDP_Man_Dehyd"/>
    <property type="match status" value="1"/>
</dbReference>
<dbReference type="PANTHER" id="PTHR43715:SF1">
    <property type="entry name" value="GDP-MANNOSE 4,6 DEHYDRATASE"/>
    <property type="match status" value="1"/>
</dbReference>
<proteinExistence type="inferred from homology"/>
<dbReference type="Gene3D" id="3.90.25.10">
    <property type="entry name" value="UDP-galactose 4-epimerase, domain 1"/>
    <property type="match status" value="1"/>
</dbReference>
<dbReference type="SUPFAM" id="SSF51735">
    <property type="entry name" value="NAD(P)-binding Rossmann-fold domains"/>
    <property type="match status" value="1"/>
</dbReference>
<accession>A0ABN1VXR6</accession>
<comment type="caution">
    <text evidence="6">The sequence shown here is derived from an EMBL/GenBank/DDBJ whole genome shotgun (WGS) entry which is preliminary data.</text>
</comment>
<dbReference type="EC" id="4.2.1.47" evidence="3"/>
<name>A0ABN1VXR6_9MICO</name>
<sequence>MTRAPITRRALITGVTGQDGSYLAELLLARGYEVHGVTRDADEVVTDGVVAHELDLATDSAIAQLISDVEPNEIYNLAALSSVYQSWQNPALTARLNGAVVAEMLAAVKLIHDRGNTDIRFVQASSAEIFGAPNESPQNEETTVRPTSPYGAAKAYAHGLVGAYRTAGVAASSVILYNHESPRRPETFVTRKITAAAARISAGKQETLELGNMEAQRDWGWAPDYADALMRAAKHSKPDDFVIATGVSHSVRDFVAAAFERAGVDDWQDRVSVSETLLRTGDAALQLGDASKARKVLGWSPTVKFDEIVAAMVDHDLALLS</sequence>
<evidence type="ECO:0000259" key="5">
    <source>
        <dbReference type="Pfam" id="PF16363"/>
    </source>
</evidence>
<comment type="similarity">
    <text evidence="2">Belongs to the NAD(P)-dependent epimerase/dehydratase family. GDP-mannose 4,6-dehydratase subfamily.</text>
</comment>
<gene>
    <name evidence="6" type="primary">gmd_1</name>
    <name evidence="6" type="ORF">GCM10009655_26950</name>
</gene>
<evidence type="ECO:0000313" key="6">
    <source>
        <dbReference type="EMBL" id="GAA1226881.1"/>
    </source>
</evidence>
<dbReference type="InterPro" id="IPR006368">
    <property type="entry name" value="GDP_Man_deHydtase"/>
</dbReference>
<reference evidence="6 7" key="1">
    <citation type="journal article" date="2019" name="Int. J. Syst. Evol. Microbiol.">
        <title>The Global Catalogue of Microorganisms (GCM) 10K type strain sequencing project: providing services to taxonomists for standard genome sequencing and annotation.</title>
        <authorList>
            <consortium name="The Broad Institute Genomics Platform"/>
            <consortium name="The Broad Institute Genome Sequencing Center for Infectious Disease"/>
            <person name="Wu L."/>
            <person name="Ma J."/>
        </authorList>
    </citation>
    <scope>NUCLEOTIDE SEQUENCE [LARGE SCALE GENOMIC DNA]</scope>
    <source>
        <strain evidence="6 7">JCM 12762</strain>
    </source>
</reference>
<dbReference type="Proteomes" id="UP001500943">
    <property type="component" value="Unassembled WGS sequence"/>
</dbReference>
<protein>
    <recommendedName>
        <fullName evidence="3">GDP-mannose 4,6-dehydratase</fullName>
        <ecNumber evidence="3">4.2.1.47</ecNumber>
    </recommendedName>
</protein>
<dbReference type="Gene3D" id="3.40.50.720">
    <property type="entry name" value="NAD(P)-binding Rossmann-like Domain"/>
    <property type="match status" value="1"/>
</dbReference>
<comment type="cofactor">
    <cofactor evidence="1">
        <name>NADP(+)</name>
        <dbReference type="ChEBI" id="CHEBI:58349"/>
    </cofactor>
</comment>
<dbReference type="RefSeq" id="WP_343926691.1">
    <property type="nucleotide sequence ID" value="NZ_BAAAKW010000068.1"/>
</dbReference>
<keyword evidence="4" id="KW-0456">Lyase</keyword>